<organism evidence="7 8">
    <name type="scientific">Tahibacter harae</name>
    <dbReference type="NCBI Taxonomy" id="2963937"/>
    <lineage>
        <taxon>Bacteria</taxon>
        <taxon>Pseudomonadati</taxon>
        <taxon>Pseudomonadota</taxon>
        <taxon>Gammaproteobacteria</taxon>
        <taxon>Lysobacterales</taxon>
        <taxon>Rhodanobacteraceae</taxon>
        <taxon>Tahibacter</taxon>
    </lineage>
</organism>
<reference evidence="7" key="1">
    <citation type="submission" date="2022-07" db="EMBL/GenBank/DDBJ databases">
        <title>Tahibacter sp., a new gammaproteobacterium isolated from the silt sample collected at pig farm.</title>
        <authorList>
            <person name="Chen H."/>
        </authorList>
    </citation>
    <scope>NUCLEOTIDE SEQUENCE</scope>
    <source>
        <strain evidence="7">P2K</strain>
    </source>
</reference>
<comment type="caution">
    <text evidence="7">The sequence shown here is derived from an EMBL/GenBank/DDBJ whole genome shotgun (WGS) entry which is preliminary data.</text>
</comment>
<dbReference type="Gene3D" id="2.60.120.620">
    <property type="entry name" value="q2cbj1_9rhob like domain"/>
    <property type="match status" value="1"/>
</dbReference>
<dbReference type="InterPro" id="IPR045054">
    <property type="entry name" value="P4HA-like"/>
</dbReference>
<evidence type="ECO:0000256" key="4">
    <source>
        <dbReference type="ARBA" id="ARBA00023002"/>
    </source>
</evidence>
<sequence length="191" mass="21809">MSETIADLRRYIRVYDQAFDADTCAQMVASFNSLQRFHRANGRNARAGLENSAWVELDITPLADAAFKGFIFATIDQYLARYNAELGLTIPIPPSNNLAELIIKRYRPAHGEVFQPHFDSLGPVANRYLVFLWYLNDVAEGGQTRFVDLDVDVAPKAGRLLIFPPYWMFQHEALAPRSNEKYILSTYLLFK</sequence>
<dbReference type="PANTHER" id="PTHR10869:SF246">
    <property type="entry name" value="TRANSMEMBRANE PROLYL 4-HYDROXYLASE"/>
    <property type="match status" value="1"/>
</dbReference>
<keyword evidence="2" id="KW-0479">Metal-binding</keyword>
<evidence type="ECO:0000256" key="3">
    <source>
        <dbReference type="ARBA" id="ARBA00022964"/>
    </source>
</evidence>
<dbReference type="Proteomes" id="UP001165498">
    <property type="component" value="Unassembled WGS sequence"/>
</dbReference>
<dbReference type="PANTHER" id="PTHR10869">
    <property type="entry name" value="PROLYL 4-HYDROXYLASE ALPHA SUBUNIT"/>
    <property type="match status" value="1"/>
</dbReference>
<dbReference type="RefSeq" id="WP_255912105.1">
    <property type="nucleotide sequence ID" value="NZ_JANFQO010000003.1"/>
</dbReference>
<feature type="domain" description="Prolyl 4-hydroxylase alpha subunit" evidence="6">
    <location>
        <begin position="10"/>
        <end position="189"/>
    </location>
</feature>
<name>A0ABT1QNF7_9GAMM</name>
<dbReference type="SMART" id="SM00702">
    <property type="entry name" value="P4Hc"/>
    <property type="match status" value="1"/>
</dbReference>
<evidence type="ECO:0000313" key="7">
    <source>
        <dbReference type="EMBL" id="MCQ4164064.1"/>
    </source>
</evidence>
<evidence type="ECO:0000256" key="5">
    <source>
        <dbReference type="ARBA" id="ARBA00023004"/>
    </source>
</evidence>
<dbReference type="InterPro" id="IPR006620">
    <property type="entry name" value="Pro_4_hyd_alph"/>
</dbReference>
<evidence type="ECO:0000256" key="1">
    <source>
        <dbReference type="ARBA" id="ARBA00001961"/>
    </source>
</evidence>
<keyword evidence="8" id="KW-1185">Reference proteome</keyword>
<evidence type="ECO:0000256" key="2">
    <source>
        <dbReference type="ARBA" id="ARBA00022723"/>
    </source>
</evidence>
<dbReference type="InterPro" id="IPR044862">
    <property type="entry name" value="Pro_4_hyd_alph_FE2OG_OXY"/>
</dbReference>
<accession>A0ABT1QNF7</accession>
<dbReference type="EMBL" id="JANFQO010000003">
    <property type="protein sequence ID" value="MCQ4164064.1"/>
    <property type="molecule type" value="Genomic_DNA"/>
</dbReference>
<keyword evidence="5" id="KW-0408">Iron</keyword>
<dbReference type="Pfam" id="PF13640">
    <property type="entry name" value="2OG-FeII_Oxy_3"/>
    <property type="match status" value="1"/>
</dbReference>
<gene>
    <name evidence="7" type="ORF">NM961_05005</name>
</gene>
<evidence type="ECO:0000313" key="8">
    <source>
        <dbReference type="Proteomes" id="UP001165498"/>
    </source>
</evidence>
<protein>
    <submittedName>
        <fullName evidence="7">2OG-Fe(II) oxygenase</fullName>
    </submittedName>
</protein>
<comment type="cofactor">
    <cofactor evidence="1">
        <name>L-ascorbate</name>
        <dbReference type="ChEBI" id="CHEBI:38290"/>
    </cofactor>
</comment>
<keyword evidence="4" id="KW-0560">Oxidoreductase</keyword>
<keyword evidence="3" id="KW-0223">Dioxygenase</keyword>
<proteinExistence type="predicted"/>
<evidence type="ECO:0000259" key="6">
    <source>
        <dbReference type="SMART" id="SM00702"/>
    </source>
</evidence>